<dbReference type="GO" id="GO:0015074">
    <property type="term" value="P:DNA integration"/>
    <property type="evidence" value="ECO:0007669"/>
    <property type="project" value="InterPro"/>
</dbReference>
<evidence type="ECO:0000313" key="3">
    <source>
        <dbReference type="Proteomes" id="UP000824469"/>
    </source>
</evidence>
<evidence type="ECO:0000259" key="1">
    <source>
        <dbReference type="PROSITE" id="PS50994"/>
    </source>
</evidence>
<dbReference type="AlphaFoldDB" id="A0AA38GYD3"/>
<proteinExistence type="predicted"/>
<dbReference type="Proteomes" id="UP000824469">
    <property type="component" value="Unassembled WGS sequence"/>
</dbReference>
<feature type="domain" description="Integrase catalytic" evidence="1">
    <location>
        <begin position="13"/>
        <end position="114"/>
    </location>
</feature>
<gene>
    <name evidence="2" type="ORF">KI387_003872</name>
</gene>
<accession>A0AA38GYD3</accession>
<reference evidence="2 3" key="1">
    <citation type="journal article" date="2021" name="Nat. Plants">
        <title>The Taxus genome provides insights into paclitaxel biosynthesis.</title>
        <authorList>
            <person name="Xiong X."/>
            <person name="Gou J."/>
            <person name="Liao Q."/>
            <person name="Li Y."/>
            <person name="Zhou Q."/>
            <person name="Bi G."/>
            <person name="Li C."/>
            <person name="Du R."/>
            <person name="Wang X."/>
            <person name="Sun T."/>
            <person name="Guo L."/>
            <person name="Liang H."/>
            <person name="Lu P."/>
            <person name="Wu Y."/>
            <person name="Zhang Z."/>
            <person name="Ro D.K."/>
            <person name="Shang Y."/>
            <person name="Huang S."/>
            <person name="Yan J."/>
        </authorList>
    </citation>
    <scope>NUCLEOTIDE SEQUENCE [LARGE SCALE GENOMIC DNA]</scope>
    <source>
        <strain evidence="2">Ta-2019</strain>
    </source>
</reference>
<organism evidence="2 3">
    <name type="scientific">Taxus chinensis</name>
    <name type="common">Chinese yew</name>
    <name type="synonym">Taxus wallichiana var. chinensis</name>
    <dbReference type="NCBI Taxonomy" id="29808"/>
    <lineage>
        <taxon>Eukaryota</taxon>
        <taxon>Viridiplantae</taxon>
        <taxon>Streptophyta</taxon>
        <taxon>Embryophyta</taxon>
        <taxon>Tracheophyta</taxon>
        <taxon>Spermatophyta</taxon>
        <taxon>Pinopsida</taxon>
        <taxon>Pinidae</taxon>
        <taxon>Conifers II</taxon>
        <taxon>Cupressales</taxon>
        <taxon>Taxaceae</taxon>
        <taxon>Taxus</taxon>
    </lineage>
</organism>
<dbReference type="PANTHER" id="PTHR37984">
    <property type="entry name" value="PROTEIN CBG26694"/>
    <property type="match status" value="1"/>
</dbReference>
<dbReference type="Gene3D" id="3.30.420.10">
    <property type="entry name" value="Ribonuclease H-like superfamily/Ribonuclease H"/>
    <property type="match status" value="1"/>
</dbReference>
<sequence>KEKLATLPLHPISVDQPFMQWELEFIRVINPNLSQGQKWILTTTEYFTKWTEAVALKEANESSILDFDEGIVTRFGVPPNTISDNALAFICYKIIGWAIKNRTYLSTSSNYYPQ</sequence>
<protein>
    <recommendedName>
        <fullName evidence="1">Integrase catalytic domain-containing protein</fullName>
    </recommendedName>
</protein>
<dbReference type="InterPro" id="IPR050951">
    <property type="entry name" value="Retrovirus_Pol_polyprotein"/>
</dbReference>
<dbReference type="GO" id="GO:0003676">
    <property type="term" value="F:nucleic acid binding"/>
    <property type="evidence" value="ECO:0007669"/>
    <property type="project" value="InterPro"/>
</dbReference>
<evidence type="ECO:0000313" key="2">
    <source>
        <dbReference type="EMBL" id="KAH9331764.1"/>
    </source>
</evidence>
<comment type="caution">
    <text evidence="2">The sequence shown here is derived from an EMBL/GenBank/DDBJ whole genome shotgun (WGS) entry which is preliminary data.</text>
</comment>
<dbReference type="InterPro" id="IPR036397">
    <property type="entry name" value="RNaseH_sf"/>
</dbReference>
<dbReference type="InterPro" id="IPR001584">
    <property type="entry name" value="Integrase_cat-core"/>
</dbReference>
<keyword evidence="3" id="KW-1185">Reference proteome</keyword>
<dbReference type="SUPFAM" id="SSF53098">
    <property type="entry name" value="Ribonuclease H-like"/>
    <property type="match status" value="1"/>
</dbReference>
<dbReference type="InterPro" id="IPR012337">
    <property type="entry name" value="RNaseH-like_sf"/>
</dbReference>
<feature type="non-terminal residue" evidence="2">
    <location>
        <position position="1"/>
    </location>
</feature>
<dbReference type="EMBL" id="JAHRHJ020000001">
    <property type="protein sequence ID" value="KAH9331764.1"/>
    <property type="molecule type" value="Genomic_DNA"/>
</dbReference>
<dbReference type="PANTHER" id="PTHR37984:SF5">
    <property type="entry name" value="PROTEIN NYNRIN-LIKE"/>
    <property type="match status" value="1"/>
</dbReference>
<name>A0AA38GYD3_TAXCH</name>
<dbReference type="PROSITE" id="PS50994">
    <property type="entry name" value="INTEGRASE"/>
    <property type="match status" value="1"/>
</dbReference>
<feature type="non-terminal residue" evidence="2">
    <location>
        <position position="114"/>
    </location>
</feature>